<name>A0ABQ6CGP2_9HYPH</name>
<evidence type="ECO:0000256" key="2">
    <source>
        <dbReference type="ARBA" id="ARBA00022723"/>
    </source>
</evidence>
<reference evidence="6" key="1">
    <citation type="journal article" date="2019" name="Int. J. Syst. Evol. Microbiol.">
        <title>The Global Catalogue of Microorganisms (GCM) 10K type strain sequencing project: providing services to taxonomists for standard genome sequencing and annotation.</title>
        <authorList>
            <consortium name="The Broad Institute Genomics Platform"/>
            <consortium name="The Broad Institute Genome Sequencing Center for Infectious Disease"/>
            <person name="Wu L."/>
            <person name="Ma J."/>
        </authorList>
    </citation>
    <scope>NUCLEOTIDE SEQUENCE [LARGE SCALE GENOMIC DNA]</scope>
    <source>
        <strain evidence="6">NBRC 101365</strain>
    </source>
</reference>
<dbReference type="Gene3D" id="3.30.540.10">
    <property type="entry name" value="Fructose-1,6-Bisphosphatase, subunit A, domain 1"/>
    <property type="match status" value="1"/>
</dbReference>
<evidence type="ECO:0000313" key="6">
    <source>
        <dbReference type="Proteomes" id="UP001156882"/>
    </source>
</evidence>
<dbReference type="Pfam" id="PF00459">
    <property type="entry name" value="Inositol_P"/>
    <property type="match status" value="1"/>
</dbReference>
<dbReference type="PANTHER" id="PTHR20854">
    <property type="entry name" value="INOSITOL MONOPHOSPHATASE"/>
    <property type="match status" value="1"/>
</dbReference>
<protein>
    <submittedName>
        <fullName evidence="5">Inositol-1-monophosphatase</fullName>
    </submittedName>
</protein>
<dbReference type="PRINTS" id="PR00377">
    <property type="entry name" value="IMPHPHTASES"/>
</dbReference>
<dbReference type="PANTHER" id="PTHR20854:SF4">
    <property type="entry name" value="INOSITOL-1-MONOPHOSPHATASE-RELATED"/>
    <property type="match status" value="1"/>
</dbReference>
<sequence>MSDPIYQRYSFAHGLIREAGALALGYFNELGSLTVKSKGLQDVVSEADLQTELLIKKLIAGAYPEDAFFGEETGPVGIDSKRGIWVVDPIDGTQPFLSGISSWCVSIAFVYDGELQFGLVYAPKDDELFAGGLQAPSTLNGRPIELQKGTELTDGVVSVGYNNRIQPETVIATLEQLLEAGGMYHRNGSGALSLCYVACGRLLGYVESHINSWDCLAAIAIIHAAGGRTNDFLAHDGLSNGNAIIAGNPAVYPAIEALVS</sequence>
<accession>A0ABQ6CGP2</accession>
<evidence type="ECO:0000256" key="1">
    <source>
        <dbReference type="ARBA" id="ARBA00009759"/>
    </source>
</evidence>
<proteinExistence type="inferred from homology"/>
<evidence type="ECO:0000313" key="5">
    <source>
        <dbReference type="EMBL" id="GLS18863.1"/>
    </source>
</evidence>
<dbReference type="EMBL" id="BSPC01000015">
    <property type="protein sequence ID" value="GLS18863.1"/>
    <property type="molecule type" value="Genomic_DNA"/>
</dbReference>
<dbReference type="InterPro" id="IPR000760">
    <property type="entry name" value="Inositol_monophosphatase-like"/>
</dbReference>
<dbReference type="Gene3D" id="3.40.190.80">
    <property type="match status" value="1"/>
</dbReference>
<dbReference type="SUPFAM" id="SSF56655">
    <property type="entry name" value="Carbohydrate phosphatase"/>
    <property type="match status" value="1"/>
</dbReference>
<dbReference type="PROSITE" id="PS00629">
    <property type="entry name" value="IMP_1"/>
    <property type="match status" value="1"/>
</dbReference>
<keyword evidence="3" id="KW-0378">Hydrolase</keyword>
<keyword evidence="2" id="KW-0479">Metal-binding</keyword>
<keyword evidence="6" id="KW-1185">Reference proteome</keyword>
<organism evidence="5 6">
    <name type="scientific">Labrys miyagiensis</name>
    <dbReference type="NCBI Taxonomy" id="346912"/>
    <lineage>
        <taxon>Bacteria</taxon>
        <taxon>Pseudomonadati</taxon>
        <taxon>Pseudomonadota</taxon>
        <taxon>Alphaproteobacteria</taxon>
        <taxon>Hyphomicrobiales</taxon>
        <taxon>Xanthobacteraceae</taxon>
        <taxon>Labrys</taxon>
    </lineage>
</organism>
<dbReference type="InterPro" id="IPR020583">
    <property type="entry name" value="Inositol_monoP_metal-BS"/>
</dbReference>
<comment type="similarity">
    <text evidence="1">Belongs to the inositol monophosphatase superfamily.</text>
</comment>
<keyword evidence="4" id="KW-0460">Magnesium</keyword>
<comment type="caution">
    <text evidence="5">The sequence shown here is derived from an EMBL/GenBank/DDBJ whole genome shotgun (WGS) entry which is preliminary data.</text>
</comment>
<evidence type="ECO:0000256" key="3">
    <source>
        <dbReference type="ARBA" id="ARBA00022801"/>
    </source>
</evidence>
<dbReference type="Proteomes" id="UP001156882">
    <property type="component" value="Unassembled WGS sequence"/>
</dbReference>
<gene>
    <name evidence="5" type="ORF">GCM10007874_18800</name>
</gene>
<evidence type="ECO:0000256" key="4">
    <source>
        <dbReference type="ARBA" id="ARBA00022842"/>
    </source>
</evidence>
<dbReference type="RefSeq" id="WP_284311732.1">
    <property type="nucleotide sequence ID" value="NZ_BSPC01000015.1"/>
</dbReference>